<dbReference type="Proteomes" id="UP000244722">
    <property type="component" value="Unassembled WGS sequence"/>
</dbReference>
<evidence type="ECO:0000313" key="9">
    <source>
        <dbReference type="Proteomes" id="UP000244722"/>
    </source>
</evidence>
<accession>A0A2T7A4G1</accession>
<dbReference type="SUPFAM" id="SSF81606">
    <property type="entry name" value="PP2C-like"/>
    <property type="match status" value="1"/>
</dbReference>
<dbReference type="OrthoDB" id="10264738at2759"/>
<comment type="similarity">
    <text evidence="3">Belongs to the PP2C family.</text>
</comment>
<feature type="region of interest" description="Disordered" evidence="6">
    <location>
        <begin position="306"/>
        <end position="346"/>
    </location>
</feature>
<evidence type="ECO:0000256" key="6">
    <source>
        <dbReference type="SAM" id="MobiDB-lite"/>
    </source>
</evidence>
<sequence>MGVLLSEPVVDKTSESGEDNRLAYGISSMQGWRVTMEDAHAAVLDLQNPDDPTKAGSEGRISFFGVYDGHSGDMVANFSGENLHKIMAKQPADGLLSTDKAILQDPQYRDDVSGCTASTALITDTKIHVANAGDSRTVLSVTGRAKPLSFDHKPYNEGEKARICAAGGSVDSGRIVTAFPDVVIHAVSDDDEFLVIACDGIWDCKSSQAVIEFVRRGIAARQELHTICENMMDHCLAPSSDTYRGSSGNMTMIVVALLKNMMTKEEWYDLIAKRVADGDILGEFDIRITNNSVRSIGGAGHITMLDDGSEASTDSEDGEAFDVEEEERDLPLLPMQFSQIDRSSKT</sequence>
<dbReference type="SMART" id="SM00332">
    <property type="entry name" value="PP2Cc"/>
    <property type="match status" value="1"/>
</dbReference>
<dbReference type="PANTHER" id="PTHR13832:SF565">
    <property type="entry name" value="AT28366P-RELATED"/>
    <property type="match status" value="1"/>
</dbReference>
<feature type="compositionally biased region" description="Acidic residues" evidence="6">
    <location>
        <begin position="307"/>
        <end position="328"/>
    </location>
</feature>
<dbReference type="Pfam" id="PF00481">
    <property type="entry name" value="PP2C"/>
    <property type="match status" value="1"/>
</dbReference>
<dbReference type="STRING" id="42251.A0A2T7A4G1"/>
<dbReference type="InterPro" id="IPR015655">
    <property type="entry name" value="PP2C"/>
</dbReference>
<evidence type="ECO:0000256" key="3">
    <source>
        <dbReference type="ARBA" id="ARBA00006702"/>
    </source>
</evidence>
<dbReference type="EMBL" id="NESQ01000024">
    <property type="protein sequence ID" value="PUU82637.1"/>
    <property type="molecule type" value="Genomic_DNA"/>
</dbReference>
<dbReference type="AlphaFoldDB" id="A0A2T7A4G1"/>
<dbReference type="PANTHER" id="PTHR13832">
    <property type="entry name" value="PROTEIN PHOSPHATASE 2C"/>
    <property type="match status" value="1"/>
</dbReference>
<proteinExistence type="inferred from homology"/>
<reference evidence="8 9" key="1">
    <citation type="submission" date="2017-04" db="EMBL/GenBank/DDBJ databases">
        <title>Draft genome sequence of Tuber borchii Vittad., a whitish edible truffle.</title>
        <authorList>
            <consortium name="DOE Joint Genome Institute"/>
            <person name="Murat C."/>
            <person name="Kuo A."/>
            <person name="Barry K.W."/>
            <person name="Clum A."/>
            <person name="Dockter R.B."/>
            <person name="Fauchery L."/>
            <person name="Iotti M."/>
            <person name="Kohler A."/>
            <person name="Labutti K."/>
            <person name="Lindquist E.A."/>
            <person name="Lipzen A."/>
            <person name="Ohm R.A."/>
            <person name="Wang M."/>
            <person name="Grigoriev I.V."/>
            <person name="Zambonelli A."/>
            <person name="Martin F.M."/>
        </authorList>
    </citation>
    <scope>NUCLEOTIDE SEQUENCE [LARGE SCALE GENOMIC DNA]</scope>
    <source>
        <strain evidence="8 9">Tbo3840</strain>
    </source>
</reference>
<comment type="cofactor">
    <cofactor evidence="1">
        <name>Mn(2+)</name>
        <dbReference type="ChEBI" id="CHEBI:29035"/>
    </cofactor>
</comment>
<gene>
    <name evidence="8" type="ORF">B9Z19DRAFT_1154365</name>
</gene>
<keyword evidence="9" id="KW-1185">Reference proteome</keyword>
<name>A0A2T7A4G1_TUBBO</name>
<evidence type="ECO:0000256" key="1">
    <source>
        <dbReference type="ARBA" id="ARBA00001936"/>
    </source>
</evidence>
<evidence type="ECO:0000256" key="4">
    <source>
        <dbReference type="ARBA" id="ARBA00013081"/>
    </source>
</evidence>
<dbReference type="EC" id="3.1.3.16" evidence="4"/>
<feature type="domain" description="PPM-type phosphatase" evidence="7">
    <location>
        <begin position="23"/>
        <end position="257"/>
    </location>
</feature>
<keyword evidence="5" id="KW-0464">Manganese</keyword>
<protein>
    <recommendedName>
        <fullName evidence="4">protein-serine/threonine phosphatase</fullName>
        <ecNumber evidence="4">3.1.3.16</ecNumber>
    </recommendedName>
</protein>
<dbReference type="InterPro" id="IPR001932">
    <property type="entry name" value="PPM-type_phosphatase-like_dom"/>
</dbReference>
<evidence type="ECO:0000256" key="2">
    <source>
        <dbReference type="ARBA" id="ARBA00001946"/>
    </source>
</evidence>
<evidence type="ECO:0000313" key="8">
    <source>
        <dbReference type="EMBL" id="PUU82637.1"/>
    </source>
</evidence>
<evidence type="ECO:0000259" key="7">
    <source>
        <dbReference type="PROSITE" id="PS51746"/>
    </source>
</evidence>
<evidence type="ECO:0000256" key="5">
    <source>
        <dbReference type="ARBA" id="ARBA00023211"/>
    </source>
</evidence>
<comment type="cofactor">
    <cofactor evidence="2">
        <name>Mg(2+)</name>
        <dbReference type="ChEBI" id="CHEBI:18420"/>
    </cofactor>
</comment>
<dbReference type="PROSITE" id="PS51746">
    <property type="entry name" value="PPM_2"/>
    <property type="match status" value="1"/>
</dbReference>
<organism evidence="8 9">
    <name type="scientific">Tuber borchii</name>
    <name type="common">White truffle</name>
    <dbReference type="NCBI Taxonomy" id="42251"/>
    <lineage>
        <taxon>Eukaryota</taxon>
        <taxon>Fungi</taxon>
        <taxon>Dikarya</taxon>
        <taxon>Ascomycota</taxon>
        <taxon>Pezizomycotina</taxon>
        <taxon>Pezizomycetes</taxon>
        <taxon>Pezizales</taxon>
        <taxon>Tuberaceae</taxon>
        <taxon>Tuber</taxon>
    </lineage>
</organism>
<dbReference type="InterPro" id="IPR036457">
    <property type="entry name" value="PPM-type-like_dom_sf"/>
</dbReference>
<comment type="caution">
    <text evidence="8">The sequence shown here is derived from an EMBL/GenBank/DDBJ whole genome shotgun (WGS) entry which is preliminary data.</text>
</comment>
<feature type="compositionally biased region" description="Polar residues" evidence="6">
    <location>
        <begin position="336"/>
        <end position="346"/>
    </location>
</feature>
<dbReference type="GO" id="GO:0004722">
    <property type="term" value="F:protein serine/threonine phosphatase activity"/>
    <property type="evidence" value="ECO:0007669"/>
    <property type="project" value="UniProtKB-EC"/>
</dbReference>
<dbReference type="CDD" id="cd00143">
    <property type="entry name" value="PP2Cc"/>
    <property type="match status" value="1"/>
</dbReference>
<dbReference type="Gene3D" id="3.60.40.10">
    <property type="entry name" value="PPM-type phosphatase domain"/>
    <property type="match status" value="1"/>
</dbReference>